<gene>
    <name evidence="2" type="ORF">DI598_15615</name>
</gene>
<dbReference type="InterPro" id="IPR001279">
    <property type="entry name" value="Metallo-B-lactamas"/>
</dbReference>
<dbReference type="PANTHER" id="PTHR15032:SF4">
    <property type="entry name" value="N-ACYL-PHOSPHATIDYLETHANOLAMINE-HYDROLYZING PHOSPHOLIPASE D"/>
    <property type="match status" value="1"/>
</dbReference>
<feature type="domain" description="Metallo-beta-lactamase" evidence="1">
    <location>
        <begin position="98"/>
        <end position="292"/>
    </location>
</feature>
<dbReference type="Proteomes" id="UP000249645">
    <property type="component" value="Unassembled WGS sequence"/>
</dbReference>
<dbReference type="GO" id="GO:0005737">
    <property type="term" value="C:cytoplasm"/>
    <property type="evidence" value="ECO:0007669"/>
    <property type="project" value="TreeGrafter"/>
</dbReference>
<sequence length="348" mass="40254">MNLFKAFGKGFSKENDIRFQRLANYKDGQFQNEHFTPQLTEGHSMLGVMLEFFKRNKYRVPHSPIPSIKSDLLHLNPKENVLVWFGHSSYFLQLDGKTFLVDPVFSGSASPFKSMIKAFDGSNIFQVLDLPYIDFLFISHDHWDHLDFETVEKLKDKTGCVICPLGVASHLEYWGWNKEKIIEHNWNESESIGDGFKVSFCPGRHFSGRGLKRNISLWTSFVLKTPNFQLFLGGDSGYDAHFKEIGEKFESFDLAILECGQYDKRWSYIHMAPEETMQAAKDLHAKFLLPVHNSKFALANHAWFEPLDQISTIAENENFPIMTPMIGEVVDMMKLSSYNNKWWLNVKD</sequence>
<dbReference type="GO" id="GO:0016787">
    <property type="term" value="F:hydrolase activity"/>
    <property type="evidence" value="ECO:0007669"/>
    <property type="project" value="UniProtKB-KW"/>
</dbReference>
<accession>A0A2W5EHH7</accession>
<keyword evidence="2" id="KW-0378">Hydrolase</keyword>
<dbReference type="Pfam" id="PF12706">
    <property type="entry name" value="Lactamase_B_2"/>
    <property type="match status" value="1"/>
</dbReference>
<reference evidence="2 3" key="1">
    <citation type="submission" date="2017-11" db="EMBL/GenBank/DDBJ databases">
        <title>Infants hospitalized years apart are colonized by the same room-sourced microbial strains.</title>
        <authorList>
            <person name="Brooks B."/>
            <person name="Olm M.R."/>
            <person name="Firek B.A."/>
            <person name="Baker R."/>
            <person name="Thomas B.C."/>
            <person name="Morowitz M.J."/>
            <person name="Banfield J.F."/>
        </authorList>
    </citation>
    <scope>NUCLEOTIDE SEQUENCE [LARGE SCALE GENOMIC DNA]</scope>
    <source>
        <strain evidence="2">S2_009_000_R2_76</strain>
    </source>
</reference>
<dbReference type="SUPFAM" id="SSF56281">
    <property type="entry name" value="Metallo-hydrolase/oxidoreductase"/>
    <property type="match status" value="1"/>
</dbReference>
<dbReference type="AlphaFoldDB" id="A0A2W5EHH7"/>
<evidence type="ECO:0000259" key="1">
    <source>
        <dbReference type="Pfam" id="PF12706"/>
    </source>
</evidence>
<evidence type="ECO:0000313" key="3">
    <source>
        <dbReference type="Proteomes" id="UP000249645"/>
    </source>
</evidence>
<dbReference type="Gene3D" id="3.60.15.10">
    <property type="entry name" value="Ribonuclease Z/Hydroxyacylglutathione hydrolase-like"/>
    <property type="match status" value="1"/>
</dbReference>
<dbReference type="EMBL" id="QFOI01000365">
    <property type="protein sequence ID" value="PZP43581.1"/>
    <property type="molecule type" value="Genomic_DNA"/>
</dbReference>
<proteinExistence type="predicted"/>
<comment type="caution">
    <text evidence="2">The sequence shown here is derived from an EMBL/GenBank/DDBJ whole genome shotgun (WGS) entry which is preliminary data.</text>
</comment>
<protein>
    <submittedName>
        <fullName evidence="2">MBL fold metallo-hydrolase</fullName>
    </submittedName>
</protein>
<dbReference type="PANTHER" id="PTHR15032">
    <property type="entry name" value="N-ACYL-PHOSPHATIDYLETHANOLAMINE-HYDROLYZING PHOSPHOLIPASE D"/>
    <property type="match status" value="1"/>
</dbReference>
<evidence type="ECO:0000313" key="2">
    <source>
        <dbReference type="EMBL" id="PZP43581.1"/>
    </source>
</evidence>
<dbReference type="InterPro" id="IPR036866">
    <property type="entry name" value="RibonucZ/Hydroxyglut_hydro"/>
</dbReference>
<name>A0A2W5EHH7_9SPHI</name>
<organism evidence="2 3">
    <name type="scientific">Pseudopedobacter saltans</name>
    <dbReference type="NCBI Taxonomy" id="151895"/>
    <lineage>
        <taxon>Bacteria</taxon>
        <taxon>Pseudomonadati</taxon>
        <taxon>Bacteroidota</taxon>
        <taxon>Sphingobacteriia</taxon>
        <taxon>Sphingobacteriales</taxon>
        <taxon>Sphingobacteriaceae</taxon>
        <taxon>Pseudopedobacter</taxon>
    </lineage>
</organism>